<dbReference type="InterPro" id="IPR027438">
    <property type="entry name" value="Ecotin_C"/>
</dbReference>
<dbReference type="Pfam" id="PF03974">
    <property type="entry name" value="Ecotin"/>
    <property type="match status" value="1"/>
</dbReference>
<dbReference type="InterPro" id="IPR036198">
    <property type="entry name" value="Ecotin_sf"/>
</dbReference>
<dbReference type="Gene3D" id="4.10.1230.10">
    <property type="entry name" value="Ecotin, trypsin inhibitor"/>
    <property type="match status" value="1"/>
</dbReference>
<dbReference type="GO" id="GO:0004867">
    <property type="term" value="F:serine-type endopeptidase inhibitor activity"/>
    <property type="evidence" value="ECO:0007669"/>
    <property type="project" value="InterPro"/>
</dbReference>
<comment type="similarity">
    <text evidence="1">Belongs to the protease inhibitor I11 (ecotin) family.</text>
</comment>
<dbReference type="PANTHER" id="PTHR35890">
    <property type="match status" value="1"/>
</dbReference>
<dbReference type="AlphaFoldDB" id="A0A7M2WU46"/>
<accession>A0A7M2WU46</accession>
<proteinExistence type="inferred from homology"/>
<gene>
    <name evidence="2" type="ORF">IPV69_19005</name>
</gene>
<dbReference type="EMBL" id="CP063458">
    <property type="protein sequence ID" value="QOV88321.1"/>
    <property type="molecule type" value="Genomic_DNA"/>
</dbReference>
<evidence type="ECO:0000256" key="1">
    <source>
        <dbReference type="ARBA" id="ARBA00010558"/>
    </source>
</evidence>
<keyword evidence="3" id="KW-1185">Reference proteome</keyword>
<organism evidence="2 3">
    <name type="scientific">Humisphaera borealis</name>
    <dbReference type="NCBI Taxonomy" id="2807512"/>
    <lineage>
        <taxon>Bacteria</taxon>
        <taxon>Pseudomonadati</taxon>
        <taxon>Planctomycetota</taxon>
        <taxon>Phycisphaerae</taxon>
        <taxon>Tepidisphaerales</taxon>
        <taxon>Tepidisphaeraceae</taxon>
        <taxon>Humisphaera</taxon>
    </lineage>
</organism>
<evidence type="ECO:0000313" key="2">
    <source>
        <dbReference type="EMBL" id="QOV88321.1"/>
    </source>
</evidence>
<dbReference type="Gene3D" id="2.60.40.550">
    <property type="entry name" value="Ecotin"/>
    <property type="match status" value="1"/>
</dbReference>
<name>A0A7M2WU46_9BACT</name>
<sequence>MNHCIATAVIVLLCAVSVRADEAEAKRYLEKAYPPAEKGMVRYVIILPAQKNEENFKVELIVGKKVIADSVNNFALGGKVEEVNIEGWGFNRYVVKEIGNMMGTLIGGGVPQEKWVSIQPKLVRYNSRLPIAVYVPEGAEVKYRIWSTPPEAKEMPKG</sequence>
<reference evidence="2 3" key="1">
    <citation type="submission" date="2020-10" db="EMBL/GenBank/DDBJ databases">
        <title>Wide distribution of Phycisphaera-like planctomycetes from WD2101 soil group in peatlands and genome analysis of the first cultivated representative.</title>
        <authorList>
            <person name="Dedysh S.N."/>
            <person name="Beletsky A.V."/>
            <person name="Ivanova A."/>
            <person name="Kulichevskaya I.S."/>
            <person name="Suzina N.E."/>
            <person name="Philippov D.A."/>
            <person name="Rakitin A.L."/>
            <person name="Mardanov A.V."/>
            <person name="Ravin N.V."/>
        </authorList>
    </citation>
    <scope>NUCLEOTIDE SEQUENCE [LARGE SCALE GENOMIC DNA]</scope>
    <source>
        <strain evidence="2 3">M1803</strain>
    </source>
</reference>
<dbReference type="RefSeq" id="WP_206291299.1">
    <property type="nucleotide sequence ID" value="NZ_CP063458.1"/>
</dbReference>
<dbReference type="SUPFAM" id="SSF49772">
    <property type="entry name" value="Ecotin, trypsin inhibitor"/>
    <property type="match status" value="1"/>
</dbReference>
<dbReference type="PANTHER" id="PTHR35890:SF3">
    <property type="entry name" value="ECOTIN"/>
    <property type="match status" value="1"/>
</dbReference>
<evidence type="ECO:0000313" key="3">
    <source>
        <dbReference type="Proteomes" id="UP000593765"/>
    </source>
</evidence>
<protein>
    <submittedName>
        <fullName evidence="2">Ecotin family protein</fullName>
    </submittedName>
</protein>
<dbReference type="Proteomes" id="UP000593765">
    <property type="component" value="Chromosome"/>
</dbReference>
<dbReference type="InterPro" id="IPR005658">
    <property type="entry name" value="Prot_inh_ecotin"/>
</dbReference>
<dbReference type="KEGG" id="hbs:IPV69_19005"/>